<organism evidence="4 5">
    <name type="scientific">Caryophanon tenue</name>
    <dbReference type="NCBI Taxonomy" id="33978"/>
    <lineage>
        <taxon>Bacteria</taxon>
        <taxon>Bacillati</taxon>
        <taxon>Bacillota</taxon>
        <taxon>Bacilli</taxon>
        <taxon>Bacillales</taxon>
        <taxon>Caryophanaceae</taxon>
        <taxon>Caryophanon</taxon>
    </lineage>
</organism>
<keyword evidence="3" id="KW-0472">Membrane</keyword>
<evidence type="ECO:0000256" key="1">
    <source>
        <dbReference type="ARBA" id="ARBA00022801"/>
    </source>
</evidence>
<dbReference type="Pfam" id="PF04203">
    <property type="entry name" value="Sortase"/>
    <property type="match status" value="1"/>
</dbReference>
<evidence type="ECO:0000313" key="5">
    <source>
        <dbReference type="Proteomes" id="UP000093199"/>
    </source>
</evidence>
<evidence type="ECO:0000313" key="4">
    <source>
        <dbReference type="EMBL" id="OCS87833.1"/>
    </source>
</evidence>
<keyword evidence="3" id="KW-0812">Transmembrane</keyword>
<dbReference type="AlphaFoldDB" id="A0A1C0YKZ5"/>
<dbReference type="STRING" id="33978.A6M13_09270"/>
<proteinExistence type="predicted"/>
<dbReference type="EMBL" id="MASJ01000003">
    <property type="protein sequence ID" value="OCS87833.1"/>
    <property type="molecule type" value="Genomic_DNA"/>
</dbReference>
<feature type="active site" description="Proton donor/acceptor" evidence="2">
    <location>
        <position position="143"/>
    </location>
</feature>
<feature type="active site" description="Acyl-thioester intermediate" evidence="2">
    <location>
        <position position="235"/>
    </location>
</feature>
<sequence>MSVGVKKMARQIALWISMLVFIVSFYMVGNYIYSYVENANALAEIQEVYEAPVQQQATTSATQLINEPIIRPQIAKLQQINKEIVGWISIDDTKLNNPILQADDNDFYLTHNYKGQQSRAGSIFMDYRNDVALEDQHTILYGHVMRDDRMFGALSNYADEAYAKEHQVIHVETMHGAYELHVFAAYETTTRFYYLDTTFEGKEYGEFLQDIKGRSRIDTGVTMTVADNMVTLSTCTLSEDNDERFVVHAKVIPVK</sequence>
<comment type="caution">
    <text evidence="4">The sequence shown here is derived from an EMBL/GenBank/DDBJ whole genome shotgun (WGS) entry which is preliminary data.</text>
</comment>
<dbReference type="Proteomes" id="UP000093199">
    <property type="component" value="Unassembled WGS sequence"/>
</dbReference>
<gene>
    <name evidence="4" type="ORF">A6M13_09270</name>
</gene>
<dbReference type="SUPFAM" id="SSF63817">
    <property type="entry name" value="Sortase"/>
    <property type="match status" value="1"/>
</dbReference>
<keyword evidence="1" id="KW-0378">Hydrolase</keyword>
<evidence type="ECO:0000256" key="3">
    <source>
        <dbReference type="SAM" id="Phobius"/>
    </source>
</evidence>
<protein>
    <submittedName>
        <fullName evidence="4">SrtB family sortase</fullName>
    </submittedName>
</protein>
<feature type="transmembrane region" description="Helical" evidence="3">
    <location>
        <begin position="12"/>
        <end position="33"/>
    </location>
</feature>
<dbReference type="Gene3D" id="2.40.260.10">
    <property type="entry name" value="Sortase"/>
    <property type="match status" value="1"/>
</dbReference>
<dbReference type="GO" id="GO:0016787">
    <property type="term" value="F:hydrolase activity"/>
    <property type="evidence" value="ECO:0007669"/>
    <property type="project" value="UniProtKB-KW"/>
</dbReference>
<keyword evidence="5" id="KW-1185">Reference proteome</keyword>
<dbReference type="InterPro" id="IPR009835">
    <property type="entry name" value="SrtB"/>
</dbReference>
<accession>A0A1C0YKZ5</accession>
<name>A0A1C0YKZ5_9BACL</name>
<dbReference type="InterPro" id="IPR023365">
    <property type="entry name" value="Sortase_dom-sf"/>
</dbReference>
<dbReference type="CDD" id="cd05826">
    <property type="entry name" value="Sortase_B"/>
    <property type="match status" value="1"/>
</dbReference>
<dbReference type="InterPro" id="IPR005754">
    <property type="entry name" value="Sortase"/>
</dbReference>
<evidence type="ECO:0000256" key="2">
    <source>
        <dbReference type="PIRSR" id="PIRSR605754-1"/>
    </source>
</evidence>
<keyword evidence="3" id="KW-1133">Transmembrane helix</keyword>
<reference evidence="4 5" key="1">
    <citation type="submission" date="2016-07" db="EMBL/GenBank/DDBJ databases">
        <title>Caryophanon tenue genome sequencing.</title>
        <authorList>
            <person name="Verma A."/>
            <person name="Pal Y."/>
            <person name="Krishnamurthi S."/>
        </authorList>
    </citation>
    <scope>NUCLEOTIDE SEQUENCE [LARGE SCALE GENOMIC DNA]</scope>
    <source>
        <strain evidence="4 5">DSM 14152</strain>
    </source>
</reference>
<dbReference type="NCBIfam" id="TIGR03064">
    <property type="entry name" value="sortase_srtB"/>
    <property type="match status" value="1"/>
</dbReference>